<dbReference type="EMBL" id="LIYF01000006">
    <property type="protein sequence ID" value="KZK08066.1"/>
    <property type="molecule type" value="Genomic_DNA"/>
</dbReference>
<dbReference type="PATRIC" id="fig|1359.32.peg.276"/>
<accession>A0A166K871</accession>
<comment type="caution">
    <text evidence="1">The sequence shown here is derived from an EMBL/GenBank/DDBJ whole genome shotgun (WGS) entry which is preliminary data.</text>
</comment>
<evidence type="ECO:0000313" key="2">
    <source>
        <dbReference type="Proteomes" id="UP000076519"/>
    </source>
</evidence>
<gene>
    <name evidence="1" type="ORF">AB996_0363</name>
</gene>
<organism evidence="1 2">
    <name type="scientific">Lactococcus lactis subsp. cremoris</name>
    <name type="common">Streptococcus cremoris</name>
    <dbReference type="NCBI Taxonomy" id="1359"/>
    <lineage>
        <taxon>Bacteria</taxon>
        <taxon>Bacillati</taxon>
        <taxon>Bacillota</taxon>
        <taxon>Bacilli</taxon>
        <taxon>Lactobacillales</taxon>
        <taxon>Streptococcaceae</taxon>
        <taxon>Lactococcus</taxon>
    </lineage>
</organism>
<evidence type="ECO:0000313" key="1">
    <source>
        <dbReference type="EMBL" id="KZK08066.1"/>
    </source>
</evidence>
<dbReference type="AlphaFoldDB" id="A0A166K871"/>
<sequence>MQILVFFDKIKNSAIGAFRKTFNFYSDKISQKVEENF</sequence>
<name>A0A166K871_LACLC</name>
<reference evidence="1 2" key="1">
    <citation type="submission" date="2015-08" db="EMBL/GenBank/DDBJ databases">
        <title>Draft Genome Sequences of 11 Lactococcus lactis subspecies cremoris strains.</title>
        <authorList>
            <person name="Wels M."/>
            <person name="Backus L."/>
            <person name="Boekhorst J."/>
            <person name="Dijkstra A."/>
            <person name="Beerthuizen M."/>
            <person name="Siezen R."/>
            <person name="Bachmann H."/>
            <person name="Van Hijum S."/>
        </authorList>
    </citation>
    <scope>NUCLEOTIDE SEQUENCE [LARGE SCALE GENOMIC DNA]</scope>
    <source>
        <strain evidence="1 2">KW10</strain>
    </source>
</reference>
<dbReference type="Proteomes" id="UP000076519">
    <property type="component" value="Unassembled WGS sequence"/>
</dbReference>
<proteinExistence type="predicted"/>
<protein>
    <submittedName>
        <fullName evidence="1">Uncharacterized protein</fullName>
    </submittedName>
</protein>